<keyword evidence="1" id="KW-1133">Transmembrane helix</keyword>
<feature type="transmembrane region" description="Helical" evidence="1">
    <location>
        <begin position="31"/>
        <end position="64"/>
    </location>
</feature>
<comment type="caution">
    <text evidence="2">The sequence shown here is derived from an EMBL/GenBank/DDBJ whole genome shotgun (WGS) entry which is preliminary data.</text>
</comment>
<feature type="transmembrane region" description="Helical" evidence="1">
    <location>
        <begin position="122"/>
        <end position="143"/>
    </location>
</feature>
<name>A0A3L6LF19_9TRYP</name>
<proteinExistence type="predicted"/>
<dbReference type="EMBL" id="QSBY01000002">
    <property type="protein sequence ID" value="RHW73967.1"/>
    <property type="molecule type" value="Genomic_DNA"/>
</dbReference>
<evidence type="ECO:0000256" key="1">
    <source>
        <dbReference type="SAM" id="Phobius"/>
    </source>
</evidence>
<organism evidence="2 3">
    <name type="scientific">Trypanosoma brucei equiperdum</name>
    <dbReference type="NCBI Taxonomy" id="630700"/>
    <lineage>
        <taxon>Eukaryota</taxon>
        <taxon>Discoba</taxon>
        <taxon>Euglenozoa</taxon>
        <taxon>Kinetoplastea</taxon>
        <taxon>Metakinetoplastina</taxon>
        <taxon>Trypanosomatida</taxon>
        <taxon>Trypanosomatidae</taxon>
        <taxon>Trypanosoma</taxon>
    </lineage>
</organism>
<evidence type="ECO:0000313" key="3">
    <source>
        <dbReference type="Proteomes" id="UP000266743"/>
    </source>
</evidence>
<protein>
    <recommendedName>
        <fullName evidence="4">T. brucei spp.-specific protein</fullName>
    </recommendedName>
</protein>
<gene>
    <name evidence="2" type="ORF">DPX39_020006600</name>
</gene>
<feature type="transmembrane region" description="Helical" evidence="1">
    <location>
        <begin position="96"/>
        <end position="116"/>
    </location>
</feature>
<keyword evidence="1" id="KW-0472">Membrane</keyword>
<evidence type="ECO:0000313" key="2">
    <source>
        <dbReference type="EMBL" id="RHW73967.1"/>
    </source>
</evidence>
<reference evidence="2 3" key="1">
    <citation type="submission" date="2018-09" db="EMBL/GenBank/DDBJ databases">
        <title>whole genome sequence of T. equiperdum IVM-t1 strain.</title>
        <authorList>
            <person name="Suganuma K."/>
        </authorList>
    </citation>
    <scope>NUCLEOTIDE SEQUENCE [LARGE SCALE GENOMIC DNA]</scope>
    <source>
        <strain evidence="2 3">IVM-t1</strain>
    </source>
</reference>
<keyword evidence="1" id="KW-0812">Transmembrane</keyword>
<sequence>MCGWVSCVFLLLPLFIQLSPSITLYWPQSLFFSFLLLLMLMTMFSYFMVVTGILLTCFFSFFFWFMFRSCVHHTTFTNIPRNYLNSSSSFLFSPQFIFSIFYILYCLLVFFFFFLYSLVSHLSYLLFALLCELEIIIIFFINVKRNGEVFSLRKKREKEKKREEK</sequence>
<evidence type="ECO:0008006" key="4">
    <source>
        <dbReference type="Google" id="ProtNLM"/>
    </source>
</evidence>
<accession>A0A3L6LF19</accession>
<dbReference type="AlphaFoldDB" id="A0A3L6LF19"/>
<dbReference type="Proteomes" id="UP000266743">
    <property type="component" value="Chromosome 2"/>
</dbReference>